<dbReference type="InterPro" id="IPR008969">
    <property type="entry name" value="CarboxyPept-like_regulatory"/>
</dbReference>
<dbReference type="Gene3D" id="2.60.40.1120">
    <property type="entry name" value="Carboxypeptidase-like, regulatory domain"/>
    <property type="match status" value="1"/>
</dbReference>
<name>A0A3N4Q9H4_9BACT</name>
<protein>
    <submittedName>
        <fullName evidence="6">TonB-dependent receptor</fullName>
    </submittedName>
</protein>
<dbReference type="EMBL" id="RPDH01000001">
    <property type="protein sequence ID" value="RPE14201.1"/>
    <property type="molecule type" value="Genomic_DNA"/>
</dbReference>
<dbReference type="InterPro" id="IPR041700">
    <property type="entry name" value="OMP_b-brl_3"/>
</dbReference>
<dbReference type="SUPFAM" id="SSF56935">
    <property type="entry name" value="Porins"/>
    <property type="match status" value="1"/>
</dbReference>
<evidence type="ECO:0000313" key="7">
    <source>
        <dbReference type="Proteomes" id="UP000278351"/>
    </source>
</evidence>
<feature type="signal peptide" evidence="4">
    <location>
        <begin position="1"/>
        <end position="23"/>
    </location>
</feature>
<keyword evidence="6" id="KW-0675">Receptor</keyword>
<feature type="domain" description="Outer membrane protein beta-barrel" evidence="5">
    <location>
        <begin position="400"/>
        <end position="767"/>
    </location>
</feature>
<evidence type="ECO:0000256" key="4">
    <source>
        <dbReference type="SAM" id="SignalP"/>
    </source>
</evidence>
<keyword evidence="4" id="KW-0732">Signal</keyword>
<dbReference type="AlphaFoldDB" id="A0A3N4Q9H4"/>
<keyword evidence="2" id="KW-0472">Membrane</keyword>
<evidence type="ECO:0000256" key="3">
    <source>
        <dbReference type="ARBA" id="ARBA00023237"/>
    </source>
</evidence>
<gene>
    <name evidence="6" type="ORF">EGT74_12060</name>
</gene>
<organism evidence="6 7">
    <name type="scientific">Chitinophaga lutea</name>
    <dbReference type="NCBI Taxonomy" id="2488634"/>
    <lineage>
        <taxon>Bacteria</taxon>
        <taxon>Pseudomonadati</taxon>
        <taxon>Bacteroidota</taxon>
        <taxon>Chitinophagia</taxon>
        <taxon>Chitinophagales</taxon>
        <taxon>Chitinophagaceae</taxon>
        <taxon>Chitinophaga</taxon>
    </lineage>
</organism>
<comment type="subcellular location">
    <subcellularLocation>
        <location evidence="1">Cell outer membrane</location>
    </subcellularLocation>
</comment>
<dbReference type="PANTHER" id="PTHR40980">
    <property type="entry name" value="PLUG DOMAIN-CONTAINING PROTEIN"/>
    <property type="match status" value="1"/>
</dbReference>
<evidence type="ECO:0000256" key="1">
    <source>
        <dbReference type="ARBA" id="ARBA00004442"/>
    </source>
</evidence>
<dbReference type="Proteomes" id="UP000278351">
    <property type="component" value="Unassembled WGS sequence"/>
</dbReference>
<evidence type="ECO:0000313" key="6">
    <source>
        <dbReference type="EMBL" id="RPE14201.1"/>
    </source>
</evidence>
<dbReference type="Pfam" id="PF13715">
    <property type="entry name" value="CarbopepD_reg_2"/>
    <property type="match status" value="1"/>
</dbReference>
<comment type="caution">
    <text evidence="6">The sequence shown here is derived from an EMBL/GenBank/DDBJ whole genome shotgun (WGS) entry which is preliminary data.</text>
</comment>
<sequence>MIRQFNLTICLCLSLLLPTIAFAQQGEVNGFVKDRKQQPLPGATVLLKNLKDSSQLKAAMAGDDGRFSIAAVPRGKYLLQVSFITYQTQWLEVSVPEKMPLTIVLPPASTNLETVQVTGRKPTIVSEPGKMVMNVEKSVVSQSQNAFELLKDLPGVTVSKDGEISVKGKKGVTVMLDGELTQLSAAQLKNLLKATAGTSIKAIEVYSTPPASMDAAGNAGVINIRFTGKIQPGLNGSITSGLGWGKYMKTDHGFQLNYGKGKWNIGTNYTYSYDRSWWHDSISRSYLENGKEHRMQQVQHYPEKINSHLAKLSVQYAIDSARSISLQLGFDQNSAPQNGYAYTRFIPDSTLHQRNDNLNKQRNFNSTLQYKWMIDGKSRLSAALHTAQLKLYGRDEFDIRTPNSRRQTRNFYPGSIATYTARVDYTRETMFLGKVEAGVRHGYTSMDNTRTAEVLSDTWWKDAANSNRFRFSEHISALYAQTELTRGKWSYRLGLRAEHTANKGDSLQGPVLVKQDYWSLFPNAALSYSVSDNYKITASYARRIERPDYQLLNPAIRYLDPFTIETGLPTLRPQFSQNFELTQTFFKYAELAVGYNRVKNPMVYTIQQDDNSPVVTYTTLNASLQHVFHGSLSFPLPLPAWWENYNTVYGSISRYGGGLAGRDFKERAASWGFSTNNSFKLPAKFTVELNAWYDGGGLYGALRYKSLAEVSAGFSKQLLDDRLTVGFSVSDIFRTNRYRTVDATNKAAPFYLEGTWESRIAKLSLTWRFGRIASKKAEEAVEENDRMSGKKGMKR</sequence>
<dbReference type="PANTHER" id="PTHR40980:SF4">
    <property type="entry name" value="TONB-DEPENDENT RECEPTOR-LIKE BETA-BARREL DOMAIN-CONTAINING PROTEIN"/>
    <property type="match status" value="1"/>
</dbReference>
<dbReference type="SUPFAM" id="SSF49464">
    <property type="entry name" value="Carboxypeptidase regulatory domain-like"/>
    <property type="match status" value="1"/>
</dbReference>
<dbReference type="Pfam" id="PF14905">
    <property type="entry name" value="OMP_b-brl_3"/>
    <property type="match status" value="1"/>
</dbReference>
<accession>A0A3N4Q9H4</accession>
<dbReference type="Gene3D" id="2.40.170.20">
    <property type="entry name" value="TonB-dependent receptor, beta-barrel domain"/>
    <property type="match status" value="1"/>
</dbReference>
<evidence type="ECO:0000256" key="2">
    <source>
        <dbReference type="ARBA" id="ARBA00023136"/>
    </source>
</evidence>
<keyword evidence="3" id="KW-0998">Cell outer membrane</keyword>
<evidence type="ECO:0000259" key="5">
    <source>
        <dbReference type="Pfam" id="PF14905"/>
    </source>
</evidence>
<keyword evidence="7" id="KW-1185">Reference proteome</keyword>
<dbReference type="GO" id="GO:0009279">
    <property type="term" value="C:cell outer membrane"/>
    <property type="evidence" value="ECO:0007669"/>
    <property type="project" value="UniProtKB-SubCell"/>
</dbReference>
<feature type="chain" id="PRO_5018027309" evidence="4">
    <location>
        <begin position="24"/>
        <end position="795"/>
    </location>
</feature>
<dbReference type="InterPro" id="IPR036942">
    <property type="entry name" value="Beta-barrel_TonB_sf"/>
</dbReference>
<proteinExistence type="predicted"/>
<reference evidence="6 7" key="1">
    <citation type="submission" date="2018-11" db="EMBL/GenBank/DDBJ databases">
        <title>Chitinophaga lutea sp.nov., isolate from arsenic contaminated soil.</title>
        <authorList>
            <person name="Zong Y."/>
        </authorList>
    </citation>
    <scope>NUCLEOTIDE SEQUENCE [LARGE SCALE GENOMIC DNA]</scope>
    <source>
        <strain evidence="6 7">ZY74</strain>
    </source>
</reference>